<dbReference type="AlphaFoldDB" id="A8N0P3"/>
<feature type="region of interest" description="Disordered" evidence="1">
    <location>
        <begin position="135"/>
        <end position="240"/>
    </location>
</feature>
<dbReference type="PANTHER" id="PTHR38248">
    <property type="entry name" value="FUNK1 6"/>
    <property type="match status" value="1"/>
</dbReference>
<dbReference type="eggNOG" id="ENOG502SJR2">
    <property type="taxonomic scope" value="Eukaryota"/>
</dbReference>
<dbReference type="OrthoDB" id="312874at2759"/>
<dbReference type="OMA" id="QWWKSEG"/>
<feature type="compositionally biased region" description="Low complexity" evidence="1">
    <location>
        <begin position="196"/>
        <end position="237"/>
    </location>
</feature>
<proteinExistence type="predicted"/>
<feature type="compositionally biased region" description="Basic and acidic residues" evidence="1">
    <location>
        <begin position="163"/>
        <end position="176"/>
    </location>
</feature>
<dbReference type="RefSeq" id="XP_001828375.2">
    <property type="nucleotide sequence ID" value="XM_001828323.2"/>
</dbReference>
<reference evidence="3 4" key="1">
    <citation type="journal article" date="2010" name="Proc. Natl. Acad. Sci. U.S.A.">
        <title>Insights into evolution of multicellular fungi from the assembled chromosomes of the mushroom Coprinopsis cinerea (Coprinus cinereus).</title>
        <authorList>
            <person name="Stajich J.E."/>
            <person name="Wilke S.K."/>
            <person name="Ahren D."/>
            <person name="Au C.H."/>
            <person name="Birren B.W."/>
            <person name="Borodovsky M."/>
            <person name="Burns C."/>
            <person name="Canback B."/>
            <person name="Casselton L.A."/>
            <person name="Cheng C.K."/>
            <person name="Deng J."/>
            <person name="Dietrich F.S."/>
            <person name="Fargo D.C."/>
            <person name="Farman M.L."/>
            <person name="Gathman A.C."/>
            <person name="Goldberg J."/>
            <person name="Guigo R."/>
            <person name="Hoegger P.J."/>
            <person name="Hooker J.B."/>
            <person name="Huggins A."/>
            <person name="James T.Y."/>
            <person name="Kamada T."/>
            <person name="Kilaru S."/>
            <person name="Kodira C."/>
            <person name="Kues U."/>
            <person name="Kupfer D."/>
            <person name="Kwan H.S."/>
            <person name="Lomsadze A."/>
            <person name="Li W."/>
            <person name="Lilly W.W."/>
            <person name="Ma L.J."/>
            <person name="Mackey A.J."/>
            <person name="Manning G."/>
            <person name="Martin F."/>
            <person name="Muraguchi H."/>
            <person name="Natvig D.O."/>
            <person name="Palmerini H."/>
            <person name="Ramesh M.A."/>
            <person name="Rehmeyer C.J."/>
            <person name="Roe B.A."/>
            <person name="Shenoy N."/>
            <person name="Stanke M."/>
            <person name="Ter-Hovhannisyan V."/>
            <person name="Tunlid A."/>
            <person name="Velagapudi R."/>
            <person name="Vision T.J."/>
            <person name="Zeng Q."/>
            <person name="Zolan M.E."/>
            <person name="Pukkila P.J."/>
        </authorList>
    </citation>
    <scope>NUCLEOTIDE SEQUENCE [LARGE SCALE GENOMIC DNA]</scope>
    <source>
        <strain evidence="4">Okayama-7 / 130 / ATCC MYA-4618 / FGSC 9003</strain>
    </source>
</reference>
<feature type="region of interest" description="Disordered" evidence="1">
    <location>
        <begin position="886"/>
        <end position="915"/>
    </location>
</feature>
<gene>
    <name evidence="3" type="ORF">CC1G_13585</name>
</gene>
<evidence type="ECO:0000256" key="1">
    <source>
        <dbReference type="SAM" id="MobiDB-lite"/>
    </source>
</evidence>
<feature type="compositionally biased region" description="Polar residues" evidence="1">
    <location>
        <begin position="184"/>
        <end position="195"/>
    </location>
</feature>
<accession>A8N0P3</accession>
<dbReference type="InterPro" id="IPR011009">
    <property type="entry name" value="Kinase-like_dom_sf"/>
</dbReference>
<dbReference type="KEGG" id="cci:CC1G_13585"/>
<comment type="caution">
    <text evidence="3">The sequence shown here is derived from an EMBL/GenBank/DDBJ whole genome shotgun (WGS) entry which is preliminary data.</text>
</comment>
<dbReference type="STRING" id="240176.A8N0P3"/>
<dbReference type="HOGENOM" id="CLU_011606_0_0_1"/>
<dbReference type="PANTHER" id="PTHR38248:SF2">
    <property type="entry name" value="FUNK1 11"/>
    <property type="match status" value="1"/>
</dbReference>
<feature type="domain" description="Fungal-type protein kinase" evidence="2">
    <location>
        <begin position="693"/>
        <end position="733"/>
    </location>
</feature>
<organism evidence="3 4">
    <name type="scientific">Coprinopsis cinerea (strain Okayama-7 / 130 / ATCC MYA-4618 / FGSC 9003)</name>
    <name type="common">Inky cap fungus</name>
    <name type="synonym">Hormographiella aspergillata</name>
    <dbReference type="NCBI Taxonomy" id="240176"/>
    <lineage>
        <taxon>Eukaryota</taxon>
        <taxon>Fungi</taxon>
        <taxon>Dikarya</taxon>
        <taxon>Basidiomycota</taxon>
        <taxon>Agaricomycotina</taxon>
        <taxon>Agaricomycetes</taxon>
        <taxon>Agaricomycetidae</taxon>
        <taxon>Agaricales</taxon>
        <taxon>Agaricineae</taxon>
        <taxon>Psathyrellaceae</taxon>
        <taxon>Coprinopsis</taxon>
    </lineage>
</organism>
<feature type="domain" description="Fungal-type protein kinase" evidence="2">
    <location>
        <begin position="238"/>
        <end position="600"/>
    </location>
</feature>
<dbReference type="EMBL" id="AACS02000001">
    <property type="protein sequence ID" value="EAU93367.2"/>
    <property type="molecule type" value="Genomic_DNA"/>
</dbReference>
<keyword evidence="3" id="KW-0808">Transferase</keyword>
<keyword evidence="3" id="KW-0418">Kinase</keyword>
<keyword evidence="4" id="KW-1185">Reference proteome</keyword>
<evidence type="ECO:0000259" key="2">
    <source>
        <dbReference type="Pfam" id="PF17667"/>
    </source>
</evidence>
<dbReference type="Gene3D" id="1.10.510.10">
    <property type="entry name" value="Transferase(Phosphotransferase) domain 1"/>
    <property type="match status" value="1"/>
</dbReference>
<feature type="compositionally biased region" description="Acidic residues" evidence="1">
    <location>
        <begin position="151"/>
        <end position="162"/>
    </location>
</feature>
<dbReference type="VEuPathDB" id="FungiDB:CC1G_13585"/>
<dbReference type="SUPFAM" id="SSF56112">
    <property type="entry name" value="Protein kinase-like (PK-like)"/>
    <property type="match status" value="1"/>
</dbReference>
<dbReference type="GeneID" id="6004797"/>
<dbReference type="Pfam" id="PF17667">
    <property type="entry name" value="Pkinase_fungal"/>
    <property type="match status" value="2"/>
</dbReference>
<evidence type="ECO:0000313" key="4">
    <source>
        <dbReference type="Proteomes" id="UP000001861"/>
    </source>
</evidence>
<dbReference type="InParanoid" id="A8N0P3"/>
<name>A8N0P3_COPC7</name>
<dbReference type="Proteomes" id="UP000001861">
    <property type="component" value="Unassembled WGS sequence"/>
</dbReference>
<evidence type="ECO:0000313" key="3">
    <source>
        <dbReference type="EMBL" id="EAU93367.2"/>
    </source>
</evidence>
<sequence length="939" mass="106135">MATSSHATTADEVKAAVVHDLDGQSRICSLHDLLKLLGHPLTDSEVDEVLGSLSDHYTQQTGWKGLPEKAVRKVNERAPESPIIPSTWLDCHSSAPKSNVEGASKIRPDLLSAILNPGDNVEDLAASFKVRDPSPGVKAVAATGSVQELHDTEDDEENDNTNDSDKPNPKRQKTEGGETEEVQDPQQTDAQNGSDAQAAPQPQVQPTESQAAPQPQAQPTESQAAPQPQAQPTESQAPPKPIASWLRTLLVAEVKPNRDDDWDSVIQLSTYLRQILREQHDRRFVSGIVIFHRSLSLWYCDRSGLLGADQTVDIDKDPKTFVRIMASFATMNPERLGFDPAMKMLVPNRPPTYSYRLPFHEVPKHRHSLRWEIVINKNIYHTVEPLSVARSEIMCGRATLVWRAFRLSDYTNEPNTKDLKLYIIKQSWRPNVGGAAELELYSRLGDFGGRRKDPVCHGEDVEGSNTQKDFRRGIHTEPAKDIVGKGSKGGAQQRTLSEPRDEHNLVHNTFSAKNPPKIAQEFMERVQCRLVIPVNGTAIKMFTSLKELVEALLDAVKEYEWAYYQKGICHRDISIGNIVMEILERKGSLIDFDHAKDLGPNYTPRRVSSLREELREYLAEFRKYHPQSEVSDNLALVILYLHRSTFPHVAAVEATSLYNRVPLFRWRIAEQATRTIRHASRAAERYFSERTAIHAVATGTVAFMSHKLLRDDDETHSAIHDMESLFWVVVFLCLTREGPGGKRRPEPKDDVKGDELYEGSLRRYYLFEAPKEEIRKIKSIMFSMTIRDKMPRVLEDHIFPWFHPFFKPLHGLLAEWWAILCSGFNEKGNILCRHYPVAAFRNALEKTRDTLEEPDEKHFSLIQQRTEMARVKSAAIQLTRSVLPHRTGRQGAKRKVDTVEGVTTPPKVHSDLPLSLDPSPMGKAHKGANLHLHARRKGD</sequence>
<dbReference type="GO" id="GO:0016301">
    <property type="term" value="F:kinase activity"/>
    <property type="evidence" value="ECO:0007669"/>
    <property type="project" value="UniProtKB-KW"/>
</dbReference>
<protein>
    <submittedName>
        <fullName evidence="3">Other/FunK1 protein kinase</fullName>
    </submittedName>
</protein>
<dbReference type="InterPro" id="IPR040976">
    <property type="entry name" value="Pkinase_fungal"/>
</dbReference>